<dbReference type="InterPro" id="IPR006139">
    <property type="entry name" value="D-isomer_2_OHA_DH_cat_dom"/>
</dbReference>
<dbReference type="GO" id="GO:0051287">
    <property type="term" value="F:NAD binding"/>
    <property type="evidence" value="ECO:0007669"/>
    <property type="project" value="InterPro"/>
</dbReference>
<dbReference type="InterPro" id="IPR006140">
    <property type="entry name" value="D-isomer_DH_NAD-bd"/>
</dbReference>
<evidence type="ECO:0000259" key="6">
    <source>
        <dbReference type="Pfam" id="PF02826"/>
    </source>
</evidence>
<feature type="domain" description="D-isomer specific 2-hydroxyacid dehydrogenase catalytic" evidence="5">
    <location>
        <begin position="27"/>
        <end position="318"/>
    </location>
</feature>
<dbReference type="Gene3D" id="3.40.50.720">
    <property type="entry name" value="NAD(P)-binding Rossmann-like Domain"/>
    <property type="match status" value="2"/>
</dbReference>
<accession>A0A3R7KIJ5</accession>
<evidence type="ECO:0000256" key="3">
    <source>
        <dbReference type="ARBA" id="ARBA00023027"/>
    </source>
</evidence>
<dbReference type="OrthoDB" id="34275at2157"/>
<evidence type="ECO:0000256" key="2">
    <source>
        <dbReference type="ARBA" id="ARBA00023002"/>
    </source>
</evidence>
<dbReference type="Proteomes" id="UP000283805">
    <property type="component" value="Unassembled WGS sequence"/>
</dbReference>
<dbReference type="PROSITE" id="PS00670">
    <property type="entry name" value="D_2_HYDROXYACID_DH_2"/>
    <property type="match status" value="1"/>
</dbReference>
<dbReference type="GO" id="GO:0003714">
    <property type="term" value="F:transcription corepressor activity"/>
    <property type="evidence" value="ECO:0007669"/>
    <property type="project" value="InterPro"/>
</dbReference>
<dbReference type="FunFam" id="3.40.50.720:FF:000203">
    <property type="entry name" value="D-3-phosphoglycerate dehydrogenase (SerA)"/>
    <property type="match status" value="1"/>
</dbReference>
<gene>
    <name evidence="7" type="ORF">ATJ93_4436</name>
</gene>
<dbReference type="InterPro" id="IPR050418">
    <property type="entry name" value="D-iso_2-hydroxyacid_DH_PdxB"/>
</dbReference>
<dbReference type="PANTHER" id="PTHR43761:SF1">
    <property type="entry name" value="D-ISOMER SPECIFIC 2-HYDROXYACID DEHYDROGENASE CATALYTIC DOMAIN-CONTAINING PROTEIN-RELATED"/>
    <property type="match status" value="1"/>
</dbReference>
<dbReference type="CDD" id="cd05299">
    <property type="entry name" value="CtBP_dh"/>
    <property type="match status" value="1"/>
</dbReference>
<evidence type="ECO:0000256" key="1">
    <source>
        <dbReference type="ARBA" id="ARBA00005854"/>
    </source>
</evidence>
<keyword evidence="8" id="KW-1185">Reference proteome</keyword>
<comment type="caution">
    <text evidence="7">The sequence shown here is derived from an EMBL/GenBank/DDBJ whole genome shotgun (WGS) entry which is preliminary data.</text>
</comment>
<dbReference type="EMBL" id="RAPO01000006">
    <property type="protein sequence ID" value="RKD88120.1"/>
    <property type="molecule type" value="Genomic_DNA"/>
</dbReference>
<dbReference type="SUPFAM" id="SSF52283">
    <property type="entry name" value="Formate/glycerate dehydrogenase catalytic domain-like"/>
    <property type="match status" value="1"/>
</dbReference>
<dbReference type="InterPro" id="IPR043322">
    <property type="entry name" value="CtBP"/>
</dbReference>
<evidence type="ECO:0000256" key="4">
    <source>
        <dbReference type="RuleBase" id="RU003719"/>
    </source>
</evidence>
<dbReference type="RefSeq" id="WP_120246742.1">
    <property type="nucleotide sequence ID" value="NZ_RAPO01000006.1"/>
</dbReference>
<organism evidence="7 8">
    <name type="scientific">Halopiger aswanensis</name>
    <dbReference type="NCBI Taxonomy" id="148449"/>
    <lineage>
        <taxon>Archaea</taxon>
        <taxon>Methanobacteriati</taxon>
        <taxon>Methanobacteriota</taxon>
        <taxon>Stenosarchaea group</taxon>
        <taxon>Halobacteria</taxon>
        <taxon>Halobacteriales</taxon>
        <taxon>Natrialbaceae</taxon>
        <taxon>Halopiger</taxon>
    </lineage>
</organism>
<dbReference type="SUPFAM" id="SSF51735">
    <property type="entry name" value="NAD(P)-binding Rossmann-fold domains"/>
    <property type="match status" value="1"/>
</dbReference>
<keyword evidence="2 4" id="KW-0560">Oxidoreductase</keyword>
<feature type="domain" description="D-isomer specific 2-hydroxyacid dehydrogenase NAD-binding" evidence="6">
    <location>
        <begin position="110"/>
        <end position="287"/>
    </location>
</feature>
<dbReference type="InterPro" id="IPR036291">
    <property type="entry name" value="NAD(P)-bd_dom_sf"/>
</dbReference>
<sequence>MTQPIVVTDSPFIDAETFRNQLSSLEYELVSVPSGDERAVADAGTAAAAIVVDVNTPVSAETIAALEEASVIARAGTGVDNIAVDAAADAGITVVNAPEYSTDEVATHALSLLLACRRQLGRYDREVADGEWNWLPERPYPRVRGSTLGVVSFGTIARRLVDLAAGFDLEVLAYDPYVDPAVADEYGVELVSFDELLARSDAVTIHAPLTDETRGLFDADAFAALPDHAVVVNVGRGGIVDEAALATALENGEIAGAGLDVMAEEPPSPSDSPLLDRDDVLLTPHAAWYSADSHAELNETVAADVRRVLQGQPPENPVRPASY</sequence>
<name>A0A3R7KIJ5_9EURY</name>
<evidence type="ECO:0000259" key="5">
    <source>
        <dbReference type="Pfam" id="PF00389"/>
    </source>
</evidence>
<dbReference type="Pfam" id="PF02826">
    <property type="entry name" value="2-Hacid_dh_C"/>
    <property type="match status" value="1"/>
</dbReference>
<proteinExistence type="inferred from homology"/>
<dbReference type="PANTHER" id="PTHR43761">
    <property type="entry name" value="D-ISOMER SPECIFIC 2-HYDROXYACID DEHYDROGENASE FAMILY PROTEIN (AFU_ORTHOLOGUE AFUA_1G13630)"/>
    <property type="match status" value="1"/>
</dbReference>
<keyword evidence="3" id="KW-0520">NAD</keyword>
<dbReference type="AlphaFoldDB" id="A0A3R7KIJ5"/>
<dbReference type="InterPro" id="IPR029753">
    <property type="entry name" value="D-isomer_DH_CS"/>
</dbReference>
<comment type="similarity">
    <text evidence="1 4">Belongs to the D-isomer specific 2-hydroxyacid dehydrogenase family.</text>
</comment>
<evidence type="ECO:0000313" key="8">
    <source>
        <dbReference type="Proteomes" id="UP000283805"/>
    </source>
</evidence>
<reference evidence="7 8" key="1">
    <citation type="submission" date="2018-09" db="EMBL/GenBank/DDBJ databases">
        <title>Genomic Encyclopedia of Archaeal and Bacterial Type Strains, Phase II (KMG-II): from individual species to whole genera.</title>
        <authorList>
            <person name="Goeker M."/>
        </authorList>
    </citation>
    <scope>NUCLEOTIDE SEQUENCE [LARGE SCALE GENOMIC DNA]</scope>
    <source>
        <strain evidence="7 8">DSM 13151</strain>
    </source>
</reference>
<dbReference type="GO" id="GO:0016616">
    <property type="term" value="F:oxidoreductase activity, acting on the CH-OH group of donors, NAD or NADP as acceptor"/>
    <property type="evidence" value="ECO:0007669"/>
    <property type="project" value="InterPro"/>
</dbReference>
<dbReference type="Pfam" id="PF00389">
    <property type="entry name" value="2-Hacid_dh"/>
    <property type="match status" value="1"/>
</dbReference>
<evidence type="ECO:0000313" key="7">
    <source>
        <dbReference type="EMBL" id="RKD88120.1"/>
    </source>
</evidence>
<protein>
    <submittedName>
        <fullName evidence="7">D-3-phosphoglycerate dehydrogenase</fullName>
    </submittedName>
</protein>